<organism evidence="2 4">
    <name type="scientific">Streptomyces antibioticus</name>
    <dbReference type="NCBI Taxonomy" id="1890"/>
    <lineage>
        <taxon>Bacteria</taxon>
        <taxon>Bacillati</taxon>
        <taxon>Actinomycetota</taxon>
        <taxon>Actinomycetes</taxon>
        <taxon>Kitasatosporales</taxon>
        <taxon>Streptomycetaceae</taxon>
        <taxon>Streptomyces</taxon>
    </lineage>
</organism>
<evidence type="ECO:0000313" key="4">
    <source>
        <dbReference type="Proteomes" id="UP000502504"/>
    </source>
</evidence>
<dbReference type="RefSeq" id="WP_078634239.1">
    <property type="nucleotide sequence ID" value="NZ_CM007717.1"/>
</dbReference>
<reference evidence="2 4" key="2">
    <citation type="submission" date="2020-03" db="EMBL/GenBank/DDBJ databases">
        <title>Is there a link between lipid content and antibiotic production in Streptomyces?</title>
        <authorList>
            <person name="David M."/>
            <person name="Lejeune C."/>
            <person name="Abreu S."/>
            <person name="Thibessard A."/>
            <person name="Leblond P."/>
            <person name="Chaminade P."/>
            <person name="Virolle M.-J."/>
        </authorList>
    </citation>
    <scope>NUCLEOTIDE SEQUENCE [LARGE SCALE GENOMIC DNA]</scope>
    <source>
        <strain evidence="2 4">DSM 41481</strain>
    </source>
</reference>
<reference evidence="1 3" key="1">
    <citation type="submission" date="2015-07" db="EMBL/GenBank/DDBJ databases">
        <title>Draft Genome Sequence of Streptomyces antibioticus, IMRU 3720 reveals insights in the evolution of actinomycin biosynthetic gene clusters in Streptomyces.</title>
        <authorList>
            <person name="Crnovcic I."/>
            <person name="Ruckert C."/>
            <person name="Kalinowksi J."/>
            <person name="Keller U."/>
        </authorList>
    </citation>
    <scope>NUCLEOTIDE SEQUENCE [LARGE SCALE GENOMIC DNA]</scope>
    <source>
        <strain evidence="1 3">DSM 41481</strain>
    </source>
</reference>
<gene>
    <name evidence="1" type="ORF">AFM16_20615</name>
    <name evidence="2" type="ORF">HCX60_20975</name>
</gene>
<dbReference type="EMBL" id="LHQL01000010">
    <property type="protein sequence ID" value="OOQ50276.1"/>
    <property type="molecule type" value="Genomic_DNA"/>
</dbReference>
<sequence length="103" mass="11244">MTEAELVATALATGAAPGLTGTAPGTVQDLHATLKEKLHHRLRDSYGTRVLHAYDTDPDVWHTRLLQVLTTQLNLDEDILTAARAVLRADRHRGHITARTADS</sequence>
<accession>A0AAE7CMF5</accession>
<evidence type="ECO:0000313" key="1">
    <source>
        <dbReference type="EMBL" id="OOQ50276.1"/>
    </source>
</evidence>
<proteinExistence type="predicted"/>
<name>A0AAE7CMF5_STRAT</name>
<keyword evidence="3" id="KW-1185">Reference proteome</keyword>
<evidence type="ECO:0000313" key="2">
    <source>
        <dbReference type="EMBL" id="QIT45698.1"/>
    </source>
</evidence>
<dbReference type="EMBL" id="CP050692">
    <property type="protein sequence ID" value="QIT45698.1"/>
    <property type="molecule type" value="Genomic_DNA"/>
</dbReference>
<protein>
    <submittedName>
        <fullName evidence="2">Uncharacterized protein</fullName>
    </submittedName>
</protein>
<dbReference type="AlphaFoldDB" id="A0AAE7CMF5"/>
<evidence type="ECO:0000313" key="3">
    <source>
        <dbReference type="Proteomes" id="UP000190306"/>
    </source>
</evidence>
<dbReference type="Proteomes" id="UP000190306">
    <property type="component" value="Chromosome"/>
</dbReference>
<dbReference type="Proteomes" id="UP000502504">
    <property type="component" value="Chromosome"/>
</dbReference>